<protein>
    <submittedName>
        <fullName evidence="1">Uncharacterized protein</fullName>
    </submittedName>
</protein>
<evidence type="ECO:0000313" key="1">
    <source>
        <dbReference type="EMBL" id="SHN80224.1"/>
    </source>
</evidence>
<sequence length="126" mass="14300">MAMRWFNKPKPKEIWEEPVVWPIGDIEAAHRIRDICRSAADSAASAAAPDAKNRQDEFQRYERAARAAMETAMKIGDDLLRDSAVRQIIDLCLTADDVRTARILFRAIQSPSIRDEVLRDHPQLAS</sequence>
<evidence type="ECO:0000313" key="2">
    <source>
        <dbReference type="Proteomes" id="UP000184096"/>
    </source>
</evidence>
<dbReference type="RefSeq" id="WP_338076266.1">
    <property type="nucleotide sequence ID" value="NZ_LT670849.1"/>
</dbReference>
<organism evidence="1 2">
    <name type="scientific">Bradyrhizobium erythrophlei</name>
    <dbReference type="NCBI Taxonomy" id="1437360"/>
    <lineage>
        <taxon>Bacteria</taxon>
        <taxon>Pseudomonadati</taxon>
        <taxon>Pseudomonadota</taxon>
        <taxon>Alphaproteobacteria</taxon>
        <taxon>Hyphomicrobiales</taxon>
        <taxon>Nitrobacteraceae</taxon>
        <taxon>Bradyrhizobium</taxon>
    </lineage>
</organism>
<dbReference type="AlphaFoldDB" id="A0A1M7UB94"/>
<gene>
    <name evidence="1" type="ORF">SAMN05444170_4242</name>
</gene>
<proteinExistence type="predicted"/>
<accession>A0A1M7UB94</accession>
<reference evidence="2" key="1">
    <citation type="submission" date="2016-11" db="EMBL/GenBank/DDBJ databases">
        <authorList>
            <person name="Varghese N."/>
            <person name="Submissions S."/>
        </authorList>
    </citation>
    <scope>NUCLEOTIDE SEQUENCE [LARGE SCALE GENOMIC DNA]</scope>
    <source>
        <strain evidence="2">GAS401</strain>
    </source>
</reference>
<dbReference type="EMBL" id="LT670849">
    <property type="protein sequence ID" value="SHN80224.1"/>
    <property type="molecule type" value="Genomic_DNA"/>
</dbReference>
<name>A0A1M7UB94_9BRAD</name>
<dbReference type="Proteomes" id="UP000184096">
    <property type="component" value="Chromosome I"/>
</dbReference>
<keyword evidence="2" id="KW-1185">Reference proteome</keyword>